<dbReference type="PROSITE" id="PS00108">
    <property type="entry name" value="PROTEIN_KINASE_ST"/>
    <property type="match status" value="1"/>
</dbReference>
<evidence type="ECO:0000313" key="9">
    <source>
        <dbReference type="Proteomes" id="UP001431209"/>
    </source>
</evidence>
<evidence type="ECO:0000256" key="3">
    <source>
        <dbReference type="ARBA" id="ARBA00022741"/>
    </source>
</evidence>
<proteinExistence type="predicted"/>
<dbReference type="GO" id="GO:0004674">
    <property type="term" value="F:protein serine/threonine kinase activity"/>
    <property type="evidence" value="ECO:0007669"/>
    <property type="project" value="UniProtKB-KW"/>
</dbReference>
<evidence type="ECO:0000256" key="4">
    <source>
        <dbReference type="ARBA" id="ARBA00022777"/>
    </source>
</evidence>
<gene>
    <name evidence="8" type="ORF">AKO1_014350</name>
</gene>
<keyword evidence="1" id="KW-0723">Serine/threonine-protein kinase</keyword>
<comment type="caution">
    <text evidence="8">The sequence shown here is derived from an EMBL/GenBank/DDBJ whole genome shotgun (WGS) entry which is preliminary data.</text>
</comment>
<dbReference type="GO" id="GO:0005524">
    <property type="term" value="F:ATP binding"/>
    <property type="evidence" value="ECO:0007669"/>
    <property type="project" value="UniProtKB-KW"/>
</dbReference>
<dbReference type="AlphaFoldDB" id="A0AAW2YYR0"/>
<name>A0AAW2YYR0_9EUKA</name>
<protein>
    <submittedName>
        <fullName evidence="8">Serine/threonine-protein kinase STK11</fullName>
    </submittedName>
</protein>
<dbReference type="Proteomes" id="UP001431209">
    <property type="component" value="Unassembled WGS sequence"/>
</dbReference>
<dbReference type="PANTHER" id="PTHR43895">
    <property type="entry name" value="CALCIUM/CALMODULIN-DEPENDENT PROTEIN KINASE KINASE-RELATED"/>
    <property type="match status" value="1"/>
</dbReference>
<evidence type="ECO:0000313" key="8">
    <source>
        <dbReference type="EMBL" id="KAL0482642.1"/>
    </source>
</evidence>
<sequence>MTAPIPRASLSTKVVSPVRMTEYQNDDNDITYQEGERPTKKVNQYVLGEILGRSYAKVREAIDEHTLKRVAVKIIKMRLLKKLTGAAEALSREINIMKKLKNKVDNLILHFCFDLSQNVIQLIEVIRNESKNKIYIVIEFAGAGSLHQVINAAPSKQLSPGDVWHYFTQLINGLEFIHNQGVIHRDIKPANLMITPDRVLKFCDFGTSSELNQFTLSDECTVANGTPAFLSPQAVVGGGSFSGFKLDIWAAGVTLYYMAIGKYPFDVNVFQLYENIAKTEYDVPSTIDTDLSNLIRGMMQKDEKDRFTIQDIKANKWFTTTKFAYAPQTQLVDRWRSYSLTPFIEKAVNDMSNGGTPVGSPISFNFRDKVISGVHFQLETVPQAGIQLRSSVPTLSNTRRASSAMGSSSPEENDVMDNVNIVPRRMSEGTPLQKQKNKCNMM</sequence>
<keyword evidence="4 8" id="KW-0418">Kinase</keyword>
<dbReference type="Pfam" id="PF00069">
    <property type="entry name" value="Pkinase"/>
    <property type="match status" value="1"/>
</dbReference>
<dbReference type="Gene3D" id="1.10.510.10">
    <property type="entry name" value="Transferase(Phosphotransferase) domain 1"/>
    <property type="match status" value="1"/>
</dbReference>
<dbReference type="PROSITE" id="PS50011">
    <property type="entry name" value="PROTEIN_KINASE_DOM"/>
    <property type="match status" value="1"/>
</dbReference>
<dbReference type="PANTHER" id="PTHR43895:SF150">
    <property type="entry name" value="SERINE_THREONINE-PROTEIN KINASE STK11"/>
    <property type="match status" value="1"/>
</dbReference>
<evidence type="ECO:0000256" key="2">
    <source>
        <dbReference type="ARBA" id="ARBA00022679"/>
    </source>
</evidence>
<evidence type="ECO:0000259" key="7">
    <source>
        <dbReference type="PROSITE" id="PS50011"/>
    </source>
</evidence>
<feature type="compositionally biased region" description="Polar residues" evidence="6">
    <location>
        <begin position="393"/>
        <end position="410"/>
    </location>
</feature>
<dbReference type="EMBL" id="JAOPGA020000879">
    <property type="protein sequence ID" value="KAL0482642.1"/>
    <property type="molecule type" value="Genomic_DNA"/>
</dbReference>
<dbReference type="InterPro" id="IPR000719">
    <property type="entry name" value="Prot_kinase_dom"/>
</dbReference>
<keyword evidence="3" id="KW-0547">Nucleotide-binding</keyword>
<keyword evidence="2" id="KW-0808">Transferase</keyword>
<dbReference type="InterPro" id="IPR008271">
    <property type="entry name" value="Ser/Thr_kinase_AS"/>
</dbReference>
<evidence type="ECO:0000256" key="6">
    <source>
        <dbReference type="SAM" id="MobiDB-lite"/>
    </source>
</evidence>
<feature type="region of interest" description="Disordered" evidence="6">
    <location>
        <begin position="393"/>
        <end position="415"/>
    </location>
</feature>
<dbReference type="GO" id="GO:0007165">
    <property type="term" value="P:signal transduction"/>
    <property type="evidence" value="ECO:0007669"/>
    <property type="project" value="TreeGrafter"/>
</dbReference>
<reference evidence="8 9" key="1">
    <citation type="submission" date="2024-03" db="EMBL/GenBank/DDBJ databases">
        <title>The Acrasis kona genome and developmental transcriptomes reveal deep origins of eukaryotic multicellular pathways.</title>
        <authorList>
            <person name="Sheikh S."/>
            <person name="Fu C.-J."/>
            <person name="Brown M.W."/>
            <person name="Baldauf S.L."/>
        </authorList>
    </citation>
    <scope>NUCLEOTIDE SEQUENCE [LARGE SCALE GENOMIC DNA]</scope>
    <source>
        <strain evidence="8 9">ATCC MYA-3509</strain>
    </source>
</reference>
<organism evidence="8 9">
    <name type="scientific">Acrasis kona</name>
    <dbReference type="NCBI Taxonomy" id="1008807"/>
    <lineage>
        <taxon>Eukaryota</taxon>
        <taxon>Discoba</taxon>
        <taxon>Heterolobosea</taxon>
        <taxon>Tetramitia</taxon>
        <taxon>Eutetramitia</taxon>
        <taxon>Acrasidae</taxon>
        <taxon>Acrasis</taxon>
    </lineage>
</organism>
<keyword evidence="9" id="KW-1185">Reference proteome</keyword>
<keyword evidence="5" id="KW-0067">ATP-binding</keyword>
<evidence type="ECO:0000256" key="5">
    <source>
        <dbReference type="ARBA" id="ARBA00022840"/>
    </source>
</evidence>
<dbReference type="InterPro" id="IPR011009">
    <property type="entry name" value="Kinase-like_dom_sf"/>
</dbReference>
<accession>A0AAW2YYR0</accession>
<dbReference type="SMART" id="SM00220">
    <property type="entry name" value="S_TKc"/>
    <property type="match status" value="1"/>
</dbReference>
<dbReference type="SUPFAM" id="SSF56112">
    <property type="entry name" value="Protein kinase-like (PK-like)"/>
    <property type="match status" value="1"/>
</dbReference>
<feature type="domain" description="Protein kinase" evidence="7">
    <location>
        <begin position="44"/>
        <end position="318"/>
    </location>
</feature>
<evidence type="ECO:0000256" key="1">
    <source>
        <dbReference type="ARBA" id="ARBA00022527"/>
    </source>
</evidence>